<organism evidence="2 3">
    <name type="scientific">Portunus trituberculatus</name>
    <name type="common">Swimming crab</name>
    <name type="synonym">Neptunus trituberculatus</name>
    <dbReference type="NCBI Taxonomy" id="210409"/>
    <lineage>
        <taxon>Eukaryota</taxon>
        <taxon>Metazoa</taxon>
        <taxon>Ecdysozoa</taxon>
        <taxon>Arthropoda</taxon>
        <taxon>Crustacea</taxon>
        <taxon>Multicrustacea</taxon>
        <taxon>Malacostraca</taxon>
        <taxon>Eumalacostraca</taxon>
        <taxon>Eucarida</taxon>
        <taxon>Decapoda</taxon>
        <taxon>Pleocyemata</taxon>
        <taxon>Brachyura</taxon>
        <taxon>Eubrachyura</taxon>
        <taxon>Portunoidea</taxon>
        <taxon>Portunidae</taxon>
        <taxon>Portuninae</taxon>
        <taxon>Portunus</taxon>
    </lineage>
</organism>
<accession>A0A5B7CM06</accession>
<sequence>MQSCSVRHPPHQSPPGSCSVPHPLDQSPPCFKRTPTQLQLRLAPATLHPSPLNPTCCLYRNDSLNVVKRDGGAGGGREKWSVRVKTGKEESPSV</sequence>
<name>A0A5B7CM06_PORTR</name>
<dbReference type="EMBL" id="VSRR010000118">
    <property type="protein sequence ID" value="MPC10460.1"/>
    <property type="molecule type" value="Genomic_DNA"/>
</dbReference>
<dbReference type="Proteomes" id="UP000324222">
    <property type="component" value="Unassembled WGS sequence"/>
</dbReference>
<proteinExistence type="predicted"/>
<protein>
    <submittedName>
        <fullName evidence="2">Uncharacterized protein</fullName>
    </submittedName>
</protein>
<feature type="region of interest" description="Disordered" evidence="1">
    <location>
        <begin position="1"/>
        <end position="30"/>
    </location>
</feature>
<dbReference type="AlphaFoldDB" id="A0A5B7CM06"/>
<comment type="caution">
    <text evidence="2">The sequence shown here is derived from an EMBL/GenBank/DDBJ whole genome shotgun (WGS) entry which is preliminary data.</text>
</comment>
<gene>
    <name evidence="2" type="ORF">E2C01_003096</name>
</gene>
<reference evidence="2 3" key="1">
    <citation type="submission" date="2019-05" db="EMBL/GenBank/DDBJ databases">
        <title>Another draft genome of Portunus trituberculatus and its Hox gene families provides insights of decapod evolution.</title>
        <authorList>
            <person name="Jeong J.-H."/>
            <person name="Song I."/>
            <person name="Kim S."/>
            <person name="Choi T."/>
            <person name="Kim D."/>
            <person name="Ryu S."/>
            <person name="Kim W."/>
        </authorList>
    </citation>
    <scope>NUCLEOTIDE SEQUENCE [LARGE SCALE GENOMIC DNA]</scope>
    <source>
        <tissue evidence="2">Muscle</tissue>
    </source>
</reference>
<keyword evidence="3" id="KW-1185">Reference proteome</keyword>
<evidence type="ECO:0000313" key="3">
    <source>
        <dbReference type="Proteomes" id="UP000324222"/>
    </source>
</evidence>
<feature type="region of interest" description="Disordered" evidence="1">
    <location>
        <begin position="70"/>
        <end position="94"/>
    </location>
</feature>
<evidence type="ECO:0000313" key="2">
    <source>
        <dbReference type="EMBL" id="MPC10460.1"/>
    </source>
</evidence>
<evidence type="ECO:0000256" key="1">
    <source>
        <dbReference type="SAM" id="MobiDB-lite"/>
    </source>
</evidence>